<evidence type="ECO:0000313" key="2">
    <source>
        <dbReference type="Proteomes" id="UP000294933"/>
    </source>
</evidence>
<organism evidence="1 2">
    <name type="scientific">Rickenella mellea</name>
    <dbReference type="NCBI Taxonomy" id="50990"/>
    <lineage>
        <taxon>Eukaryota</taxon>
        <taxon>Fungi</taxon>
        <taxon>Dikarya</taxon>
        <taxon>Basidiomycota</taxon>
        <taxon>Agaricomycotina</taxon>
        <taxon>Agaricomycetes</taxon>
        <taxon>Hymenochaetales</taxon>
        <taxon>Rickenellaceae</taxon>
        <taxon>Rickenella</taxon>
    </lineage>
</organism>
<sequence>MSNLSSHISAHFCHVGRARTMKRICDLAKLAVEAKKFVDGAFVAVSHPSNVSNGHVLLVAPFDDEFSQRYAQTTHCVLSLTHSNQEIPDLSYNLVTTNSNKHIFCEIETTFFYARHC</sequence>
<keyword evidence="2" id="KW-1185">Reference proteome</keyword>
<protein>
    <submittedName>
        <fullName evidence="1">Uncharacterized protein</fullName>
    </submittedName>
</protein>
<proteinExistence type="predicted"/>
<dbReference type="EMBL" id="ML170181">
    <property type="protein sequence ID" value="TDL21392.1"/>
    <property type="molecule type" value="Genomic_DNA"/>
</dbReference>
<evidence type="ECO:0000313" key="1">
    <source>
        <dbReference type="EMBL" id="TDL21392.1"/>
    </source>
</evidence>
<dbReference type="AlphaFoldDB" id="A0A4Y7Q2L6"/>
<gene>
    <name evidence="1" type="ORF">BD410DRAFT_789826</name>
</gene>
<accession>A0A4Y7Q2L6</accession>
<name>A0A4Y7Q2L6_9AGAM</name>
<reference evidence="1 2" key="1">
    <citation type="submission" date="2018-06" db="EMBL/GenBank/DDBJ databases">
        <title>A transcriptomic atlas of mushroom development highlights an independent origin of complex multicellularity.</title>
        <authorList>
            <consortium name="DOE Joint Genome Institute"/>
            <person name="Krizsan K."/>
            <person name="Almasi E."/>
            <person name="Merenyi Z."/>
            <person name="Sahu N."/>
            <person name="Viragh M."/>
            <person name="Koszo T."/>
            <person name="Mondo S."/>
            <person name="Kiss B."/>
            <person name="Balint B."/>
            <person name="Kues U."/>
            <person name="Barry K."/>
            <person name="Hegedus J.C."/>
            <person name="Henrissat B."/>
            <person name="Johnson J."/>
            <person name="Lipzen A."/>
            <person name="Ohm R."/>
            <person name="Nagy I."/>
            <person name="Pangilinan J."/>
            <person name="Yan J."/>
            <person name="Xiong Y."/>
            <person name="Grigoriev I.V."/>
            <person name="Hibbett D.S."/>
            <person name="Nagy L.G."/>
        </authorList>
    </citation>
    <scope>NUCLEOTIDE SEQUENCE [LARGE SCALE GENOMIC DNA]</scope>
    <source>
        <strain evidence="1 2">SZMC22713</strain>
    </source>
</reference>
<feature type="non-terminal residue" evidence="1">
    <location>
        <position position="117"/>
    </location>
</feature>
<dbReference type="VEuPathDB" id="FungiDB:BD410DRAFT_789826"/>
<dbReference type="Proteomes" id="UP000294933">
    <property type="component" value="Unassembled WGS sequence"/>
</dbReference>